<comment type="caution">
    <text evidence="2">The sequence shown here is derived from an EMBL/GenBank/DDBJ whole genome shotgun (WGS) entry which is preliminary data.</text>
</comment>
<evidence type="ECO:0000256" key="1">
    <source>
        <dbReference type="SAM" id="Phobius"/>
    </source>
</evidence>
<protein>
    <submittedName>
        <fullName evidence="2">Uncharacterized protein</fullName>
    </submittedName>
</protein>
<feature type="transmembrane region" description="Helical" evidence="1">
    <location>
        <begin position="74"/>
        <end position="96"/>
    </location>
</feature>
<organism evidence="2 3">
    <name type="scientific">Cryobacterium adonitolivorans</name>
    <dbReference type="NCBI Taxonomy" id="1259189"/>
    <lineage>
        <taxon>Bacteria</taxon>
        <taxon>Bacillati</taxon>
        <taxon>Actinomycetota</taxon>
        <taxon>Actinomycetes</taxon>
        <taxon>Micrococcales</taxon>
        <taxon>Microbacteriaceae</taxon>
        <taxon>Cryobacterium</taxon>
    </lineage>
</organism>
<proteinExistence type="predicted"/>
<dbReference type="OrthoDB" id="9780520at2"/>
<dbReference type="Proteomes" id="UP000297907">
    <property type="component" value="Unassembled WGS sequence"/>
</dbReference>
<evidence type="ECO:0000313" key="2">
    <source>
        <dbReference type="EMBL" id="TFC05010.1"/>
    </source>
</evidence>
<gene>
    <name evidence="2" type="ORF">E3O42_04170</name>
</gene>
<keyword evidence="1" id="KW-0812">Transmembrane</keyword>
<evidence type="ECO:0000313" key="3">
    <source>
        <dbReference type="Proteomes" id="UP000297907"/>
    </source>
</evidence>
<feature type="transmembrane region" description="Helical" evidence="1">
    <location>
        <begin position="42"/>
        <end position="62"/>
    </location>
</feature>
<dbReference type="EMBL" id="SOFL01000011">
    <property type="protein sequence ID" value="TFC05010.1"/>
    <property type="molecule type" value="Genomic_DNA"/>
</dbReference>
<dbReference type="RefSeq" id="WP_134452673.1">
    <property type="nucleotide sequence ID" value="NZ_SOFL01000011.1"/>
</dbReference>
<keyword evidence="3" id="KW-1185">Reference proteome</keyword>
<accession>A0A4R8W9Z8</accession>
<dbReference type="AlphaFoldDB" id="A0A4R8W9Z8"/>
<name>A0A4R8W9Z8_9MICO</name>
<reference evidence="2 3" key="1">
    <citation type="submission" date="2019-03" db="EMBL/GenBank/DDBJ databases">
        <title>Genomics of glacier-inhabiting Cryobacterium strains.</title>
        <authorList>
            <person name="Liu Q."/>
            <person name="Xin Y.-H."/>
        </authorList>
    </citation>
    <scope>NUCLEOTIDE SEQUENCE [LARGE SCALE GENOMIC DNA]</scope>
    <source>
        <strain evidence="2 3">RHLS22-1</strain>
    </source>
</reference>
<keyword evidence="1" id="KW-1133">Transmembrane helix</keyword>
<keyword evidence="1" id="KW-0472">Membrane</keyword>
<sequence length="241" mass="26633">MATIDVFMLSARSGGDTISVDHHRVGNAGYARLREDDQMKKVNWPVVLPIVLIGVLLGWLAVWRLSRASNPLLLWMSGGMPVLVVGFVFMAVLAWLRRRKSSRTWALMTLDDPDAALFIAFVYPSVRSQLGKLGWRLHGSAYLSIPTIGVRFGPADVTFWEAGAEGPTLTLASSDIKSAAVGQVSDGYRGHPAIDLELTTAHRNNRLQLNLRNVRHHNLSTEGMKEALYRVPISPRHNAES</sequence>